<evidence type="ECO:0008006" key="3">
    <source>
        <dbReference type="Google" id="ProtNLM"/>
    </source>
</evidence>
<reference evidence="1" key="2">
    <citation type="submission" date="2020-09" db="EMBL/GenBank/DDBJ databases">
        <authorList>
            <person name="Sun Q."/>
            <person name="Zhou Y."/>
        </authorList>
    </citation>
    <scope>NUCLEOTIDE SEQUENCE</scope>
    <source>
        <strain evidence="1">CGMCC 1.15478</strain>
    </source>
</reference>
<dbReference type="Pfam" id="PF10969">
    <property type="entry name" value="DUF2771"/>
    <property type="match status" value="1"/>
</dbReference>
<dbReference type="Proteomes" id="UP000641514">
    <property type="component" value="Unassembled WGS sequence"/>
</dbReference>
<evidence type="ECO:0000313" key="2">
    <source>
        <dbReference type="Proteomes" id="UP000641514"/>
    </source>
</evidence>
<gene>
    <name evidence="1" type="ORF">GCM10011410_27810</name>
</gene>
<organism evidence="1 2">
    <name type="scientific">Hoyosella rhizosphaerae</name>
    <dbReference type="NCBI Taxonomy" id="1755582"/>
    <lineage>
        <taxon>Bacteria</taxon>
        <taxon>Bacillati</taxon>
        <taxon>Actinomycetota</taxon>
        <taxon>Actinomycetes</taxon>
        <taxon>Mycobacteriales</taxon>
        <taxon>Hoyosellaceae</taxon>
        <taxon>Hoyosella</taxon>
    </lineage>
</organism>
<comment type="caution">
    <text evidence="1">The sequence shown here is derived from an EMBL/GenBank/DDBJ whole genome shotgun (WGS) entry which is preliminary data.</text>
</comment>
<name>A0A916XI02_9ACTN</name>
<dbReference type="RefSeq" id="WP_188676157.1">
    <property type="nucleotide sequence ID" value="NZ_BMJH01000003.1"/>
</dbReference>
<protein>
    <recommendedName>
        <fullName evidence="3">DUF2771 domain-containing protein</fullName>
    </recommendedName>
</protein>
<reference evidence="1" key="1">
    <citation type="journal article" date="2014" name="Int. J. Syst. Evol. Microbiol.">
        <title>Complete genome sequence of Corynebacterium casei LMG S-19264T (=DSM 44701T), isolated from a smear-ripened cheese.</title>
        <authorList>
            <consortium name="US DOE Joint Genome Institute (JGI-PGF)"/>
            <person name="Walter F."/>
            <person name="Albersmeier A."/>
            <person name="Kalinowski J."/>
            <person name="Ruckert C."/>
        </authorList>
    </citation>
    <scope>NUCLEOTIDE SEQUENCE</scope>
    <source>
        <strain evidence="1">CGMCC 1.15478</strain>
    </source>
</reference>
<dbReference type="InterPro" id="IPR024495">
    <property type="entry name" value="DUF2771"/>
</dbReference>
<dbReference type="AlphaFoldDB" id="A0A916XI02"/>
<keyword evidence="2" id="KW-1185">Reference proteome</keyword>
<accession>A0A916XI02</accession>
<dbReference type="EMBL" id="BMJH01000003">
    <property type="protein sequence ID" value="GGC73130.1"/>
    <property type="molecule type" value="Genomic_DNA"/>
</dbReference>
<sequence>MPLFPPKFLAIATAVMVVAVLGIAATIGLHVRFEGDAPHRSTVSVYASGQTTVVEPLAYCDLAALGEIDRKYRGVEISTPAQNAELQAAQSAACDPTGTPPIINANAGDTVQMSLPKEISGAPFNFLALYGSLNGTFDVVEINHSPGERRSLSLPTVDDQGLPLSVVEFKLPMGVINPETGQEQFVPHAVWSFGVAVSE</sequence>
<proteinExistence type="predicted"/>
<evidence type="ECO:0000313" key="1">
    <source>
        <dbReference type="EMBL" id="GGC73130.1"/>
    </source>
</evidence>